<protein>
    <submittedName>
        <fullName evidence="1">Uncharacterized protein</fullName>
    </submittedName>
</protein>
<gene>
    <name evidence="1" type="ORF">NW762_001873</name>
</gene>
<reference evidence="1" key="1">
    <citation type="submission" date="2022-09" db="EMBL/GenBank/DDBJ databases">
        <title>Fusarium specimens isolated from Avocado Roots.</title>
        <authorList>
            <person name="Stajich J."/>
            <person name="Roper C."/>
            <person name="Heimlech-Rivalta G."/>
        </authorList>
    </citation>
    <scope>NUCLEOTIDE SEQUENCE</scope>
    <source>
        <strain evidence="1">CF00136</strain>
    </source>
</reference>
<keyword evidence="2" id="KW-1185">Reference proteome</keyword>
<name>A0A9W8SGH3_9HYPO</name>
<proteinExistence type="predicted"/>
<organism evidence="1 2">
    <name type="scientific">Fusarium torreyae</name>
    <dbReference type="NCBI Taxonomy" id="1237075"/>
    <lineage>
        <taxon>Eukaryota</taxon>
        <taxon>Fungi</taxon>
        <taxon>Dikarya</taxon>
        <taxon>Ascomycota</taxon>
        <taxon>Pezizomycotina</taxon>
        <taxon>Sordariomycetes</taxon>
        <taxon>Hypocreomycetidae</taxon>
        <taxon>Hypocreales</taxon>
        <taxon>Nectriaceae</taxon>
        <taxon>Fusarium</taxon>
    </lineage>
</organism>
<dbReference type="AlphaFoldDB" id="A0A9W8SGH3"/>
<evidence type="ECO:0000313" key="2">
    <source>
        <dbReference type="Proteomes" id="UP001152049"/>
    </source>
</evidence>
<dbReference type="Proteomes" id="UP001152049">
    <property type="component" value="Unassembled WGS sequence"/>
</dbReference>
<evidence type="ECO:0000313" key="1">
    <source>
        <dbReference type="EMBL" id="KAJ4270197.1"/>
    </source>
</evidence>
<comment type="caution">
    <text evidence="1">The sequence shown here is derived from an EMBL/GenBank/DDBJ whole genome shotgun (WGS) entry which is preliminary data.</text>
</comment>
<accession>A0A9W8SGH3</accession>
<dbReference type="EMBL" id="JAOQAZ010000002">
    <property type="protein sequence ID" value="KAJ4270197.1"/>
    <property type="molecule type" value="Genomic_DNA"/>
</dbReference>
<sequence>MGNSRYASTTETKVTPEIAAPIVWTFEVKAPSFHQPFDLEVDASIDKTVEVGIGVF</sequence>